<keyword evidence="5 6" id="KW-0472">Membrane</keyword>
<comment type="subcellular location">
    <subcellularLocation>
        <location evidence="1">Cell membrane</location>
        <topology evidence="1">Multi-pass membrane protein</topology>
    </subcellularLocation>
</comment>
<dbReference type="EMBL" id="LDIR01000001">
    <property type="protein sequence ID" value="OCL93014.1"/>
    <property type="molecule type" value="Genomic_DNA"/>
</dbReference>
<dbReference type="GO" id="GO:0005886">
    <property type="term" value="C:plasma membrane"/>
    <property type="evidence" value="ECO:0007669"/>
    <property type="project" value="UniProtKB-SubCell"/>
</dbReference>
<dbReference type="KEGG" id="apoc:APORC_0994"/>
<keyword evidence="3 6" id="KW-0812">Transmembrane</keyword>
<sequence length="147" mass="17040">MQKTVDPSNLQLASMRSRAFAFVIDDLIVTLLITFIFWDNIMAVSHDSEAMILLMQTTFVMPLIVLKVFYHTFFIWLYGQTLGKKIAKIRIIDANNWERVTFLSSFLRAVGRIFSEMFFYIGFAIGFFNEGRKTFHDFTGKTLVVNA</sequence>
<dbReference type="PANTHER" id="PTHR36115">
    <property type="entry name" value="PROLINE-RICH ANTIGEN HOMOLOG-RELATED"/>
    <property type="match status" value="1"/>
</dbReference>
<dbReference type="InterPro" id="IPR010432">
    <property type="entry name" value="RDD"/>
</dbReference>
<dbReference type="PANTHER" id="PTHR36115:SF4">
    <property type="entry name" value="MEMBRANE PROTEIN"/>
    <property type="match status" value="1"/>
</dbReference>
<evidence type="ECO:0000313" key="9">
    <source>
        <dbReference type="EMBL" id="QEP40596.1"/>
    </source>
</evidence>
<dbReference type="Proteomes" id="UP000322644">
    <property type="component" value="Chromosome"/>
</dbReference>
<keyword evidence="4 6" id="KW-1133">Transmembrane helix</keyword>
<protein>
    <submittedName>
        <fullName evidence="9">RDD family membrane protein</fullName>
    </submittedName>
    <submittedName>
        <fullName evidence="8">RDD family protein</fullName>
    </submittedName>
</protein>
<feature type="transmembrane region" description="Helical" evidence="6">
    <location>
        <begin position="50"/>
        <end position="78"/>
    </location>
</feature>
<evidence type="ECO:0000256" key="6">
    <source>
        <dbReference type="SAM" id="Phobius"/>
    </source>
</evidence>
<proteinExistence type="predicted"/>
<evidence type="ECO:0000313" key="10">
    <source>
        <dbReference type="Proteomes" id="UP000093159"/>
    </source>
</evidence>
<evidence type="ECO:0000256" key="3">
    <source>
        <dbReference type="ARBA" id="ARBA00022692"/>
    </source>
</evidence>
<keyword evidence="2" id="KW-1003">Cell membrane</keyword>
<reference evidence="9 11" key="2">
    <citation type="submission" date="2019-09" db="EMBL/GenBank/DDBJ databases">
        <title>Complete genome sequencing of four Arcobacter species reveals a diverse suite of mobile elements.</title>
        <authorList>
            <person name="Miller W.G."/>
            <person name="Yee E."/>
            <person name="Bono J.L."/>
        </authorList>
    </citation>
    <scope>NUCLEOTIDE SEQUENCE [LARGE SCALE GENOMIC DNA]</scope>
    <source>
        <strain evidence="9 11">CCUG 56899</strain>
    </source>
</reference>
<dbReference type="Proteomes" id="UP000093159">
    <property type="component" value="Unassembled WGS sequence"/>
</dbReference>
<dbReference type="AlphaFoldDB" id="A0A1C0AZE3"/>
<evidence type="ECO:0000256" key="1">
    <source>
        <dbReference type="ARBA" id="ARBA00004651"/>
    </source>
</evidence>
<dbReference type="Pfam" id="PF06271">
    <property type="entry name" value="RDD"/>
    <property type="match status" value="1"/>
</dbReference>
<organism evidence="9 11">
    <name type="scientific">Arcobacter porcinus</name>
    <dbReference type="NCBI Taxonomy" id="1935204"/>
    <lineage>
        <taxon>Bacteria</taxon>
        <taxon>Pseudomonadati</taxon>
        <taxon>Campylobacterota</taxon>
        <taxon>Epsilonproteobacteria</taxon>
        <taxon>Campylobacterales</taxon>
        <taxon>Arcobacteraceae</taxon>
        <taxon>Arcobacter</taxon>
    </lineage>
</organism>
<dbReference type="OrthoDB" id="5358104at2"/>
<dbReference type="InterPro" id="IPR051791">
    <property type="entry name" value="Pra-immunoreactive"/>
</dbReference>
<dbReference type="EMBL" id="CP036246">
    <property type="protein sequence ID" value="QEP40596.1"/>
    <property type="molecule type" value="Genomic_DNA"/>
</dbReference>
<dbReference type="RefSeq" id="WP_066175652.1">
    <property type="nucleotide sequence ID" value="NZ_CP036246.2"/>
</dbReference>
<evidence type="ECO:0000256" key="2">
    <source>
        <dbReference type="ARBA" id="ARBA00022475"/>
    </source>
</evidence>
<evidence type="ECO:0000256" key="5">
    <source>
        <dbReference type="ARBA" id="ARBA00023136"/>
    </source>
</evidence>
<reference evidence="8 10" key="1">
    <citation type="submission" date="2015-05" db="EMBL/GenBank/DDBJ databases">
        <authorList>
            <person name="Rovetto F."/>
            <person name="Cocolin L."/>
            <person name="Illeghems K."/>
            <person name="Van Nieuwerburgh F."/>
            <person name="Houf K."/>
        </authorList>
    </citation>
    <scope>NUCLEOTIDE SEQUENCE [LARGE SCALE GENOMIC DNA]</scope>
    <source>
        <strain evidence="8 10">117434</strain>
    </source>
</reference>
<evidence type="ECO:0000259" key="7">
    <source>
        <dbReference type="Pfam" id="PF06271"/>
    </source>
</evidence>
<reference evidence="9 11" key="3">
    <citation type="submission" date="2019-09" db="EMBL/GenBank/DDBJ databases">
        <title>Taxonomic note: a critical rebuttal of the proposed division of the genus Arcobacter into six genera, emended descriptions of Arcobacter anaerophilus and the genus Arcobacter, and an assessment of genus-level boundaries for Epsilonproteobacteria using in silico genomic comparator tools.</title>
        <authorList>
            <person name="On S.L.W."/>
            <person name="Miller W.G."/>
            <person name="Biggs P."/>
            <person name="Cornelius A."/>
            <person name="Vandamme P."/>
        </authorList>
    </citation>
    <scope>NUCLEOTIDE SEQUENCE [LARGE SCALE GENOMIC DNA]</scope>
    <source>
        <strain evidence="9 11">CCUG 56899</strain>
    </source>
</reference>
<feature type="domain" description="RDD" evidence="7">
    <location>
        <begin position="13"/>
        <end position="139"/>
    </location>
</feature>
<feature type="transmembrane region" description="Helical" evidence="6">
    <location>
        <begin position="109"/>
        <end position="128"/>
    </location>
</feature>
<evidence type="ECO:0000256" key="4">
    <source>
        <dbReference type="ARBA" id="ARBA00022989"/>
    </source>
</evidence>
<feature type="transmembrane region" description="Helical" evidence="6">
    <location>
        <begin position="20"/>
        <end position="38"/>
    </location>
</feature>
<keyword evidence="10" id="KW-1185">Reference proteome</keyword>
<accession>A0A1C0AZE3</accession>
<evidence type="ECO:0000313" key="8">
    <source>
        <dbReference type="EMBL" id="OCL93014.1"/>
    </source>
</evidence>
<gene>
    <name evidence="8" type="ORF">AAX28_00554</name>
    <name evidence="9" type="ORF">APORC_0994</name>
</gene>
<name>A0A1C0AZE3_9BACT</name>
<evidence type="ECO:0000313" key="11">
    <source>
        <dbReference type="Proteomes" id="UP000322644"/>
    </source>
</evidence>